<name>A0A0F9LYM2_9ZZZZ</name>
<protein>
    <submittedName>
        <fullName evidence="1">Uncharacterized protein</fullName>
    </submittedName>
</protein>
<accession>A0A0F9LYM2</accession>
<organism evidence="1">
    <name type="scientific">marine sediment metagenome</name>
    <dbReference type="NCBI Taxonomy" id="412755"/>
    <lineage>
        <taxon>unclassified sequences</taxon>
        <taxon>metagenomes</taxon>
        <taxon>ecological metagenomes</taxon>
    </lineage>
</organism>
<proteinExistence type="predicted"/>
<evidence type="ECO:0000313" key="1">
    <source>
        <dbReference type="EMBL" id="KKM98468.1"/>
    </source>
</evidence>
<dbReference type="EMBL" id="LAZR01005616">
    <property type="protein sequence ID" value="KKM98468.1"/>
    <property type="molecule type" value="Genomic_DNA"/>
</dbReference>
<comment type="caution">
    <text evidence="1">The sequence shown here is derived from an EMBL/GenBank/DDBJ whole genome shotgun (WGS) entry which is preliminary data.</text>
</comment>
<sequence>MLENLPVVSPEAVEAVKARLNLPDHQEVDAVLAEARKSNPHLVAWLVKAVDVPLELAFGEDPDCEELVTLLRPSLLWGMVLTLGLVDRALFAHKIAQATAGR</sequence>
<dbReference type="AlphaFoldDB" id="A0A0F9LYM2"/>
<gene>
    <name evidence="1" type="ORF">LCGC14_1157740</name>
</gene>
<reference evidence="1" key="1">
    <citation type="journal article" date="2015" name="Nature">
        <title>Complex archaea that bridge the gap between prokaryotes and eukaryotes.</title>
        <authorList>
            <person name="Spang A."/>
            <person name="Saw J.H."/>
            <person name="Jorgensen S.L."/>
            <person name="Zaremba-Niedzwiedzka K."/>
            <person name="Martijn J."/>
            <person name="Lind A.E."/>
            <person name="van Eijk R."/>
            <person name="Schleper C."/>
            <person name="Guy L."/>
            <person name="Ettema T.J."/>
        </authorList>
    </citation>
    <scope>NUCLEOTIDE SEQUENCE</scope>
</reference>